<feature type="compositionally biased region" description="Basic and acidic residues" evidence="3">
    <location>
        <begin position="639"/>
        <end position="651"/>
    </location>
</feature>
<feature type="region of interest" description="Disordered" evidence="3">
    <location>
        <begin position="639"/>
        <end position="680"/>
    </location>
</feature>
<dbReference type="PROSITE" id="PS50014">
    <property type="entry name" value="BROMODOMAIN_2"/>
    <property type="match status" value="1"/>
</dbReference>
<dbReference type="AlphaFoldDB" id="A0A0N1HUV4"/>
<feature type="compositionally biased region" description="Polar residues" evidence="3">
    <location>
        <begin position="459"/>
        <end position="469"/>
    </location>
</feature>
<dbReference type="PANTHER" id="PTHR15398:SF4">
    <property type="entry name" value="BROMODOMAIN-CONTAINING PROTEIN 8 ISOFORM X1"/>
    <property type="match status" value="1"/>
</dbReference>
<dbReference type="STRING" id="1664694.A0A0N1HUV4"/>
<protein>
    <recommendedName>
        <fullName evidence="4">Bromo domain-containing protein</fullName>
    </recommendedName>
</protein>
<keyword evidence="1 2" id="KW-0103">Bromodomain</keyword>
<dbReference type="OrthoDB" id="21449at2759"/>
<feature type="region of interest" description="Disordered" evidence="3">
    <location>
        <begin position="72"/>
        <end position="106"/>
    </location>
</feature>
<dbReference type="RefSeq" id="XP_018003263.1">
    <property type="nucleotide sequence ID" value="XM_018147215.1"/>
</dbReference>
<feature type="compositionally biased region" description="Pro residues" evidence="3">
    <location>
        <begin position="321"/>
        <end position="333"/>
    </location>
</feature>
<evidence type="ECO:0000259" key="4">
    <source>
        <dbReference type="PROSITE" id="PS50014"/>
    </source>
</evidence>
<dbReference type="SUPFAM" id="SSF47370">
    <property type="entry name" value="Bromodomain"/>
    <property type="match status" value="1"/>
</dbReference>
<sequence length="787" mass="85619">MPSQGSYTPYETLRLCQLICQYGDDQEAFDTISKELGESDLVRECDTYDAERLTVDALQELYTNLTRLEKGASPRVNGDAASDAPASRKRKASTSPQPNGVDSEGQLQALVDKLYAKFREQIISEIRRDEEEYQRLQQEIAELEKAESVDNGSPAPVTAQQQAPHGQSSTGQSSINPERQPAVAPTPGPLSAQPTPPPGFAPHPPTMTSHTQQQQIGAPYGMHAPSPVPGRPSGPPPPAHAQVGYPPPPMDRQQSPYQQPYPPYPQTAPIQYQPLPQGWQSPAHSPYPQPHSAFSTPGQFVARGSIQRTPGSSTPWKRRSVPPPNSQRPPSPVRPERSISPVSDTESSDKPRRASTKPAQKAATPKREGPPPRRGRPPGTAASRRSQSVASQVSEAPVGDVERKAIPVKIEAPNTPQPSNIEVEQRSSGRRGNLRNSVSLTAAQSESLRPATNKRKRSATVQESESPPTDRQAHKAASYSDDPSLVLVSKSFAKTAQLVLNEINSHKLGGVFAKPLTERDAPGYKDLILRPQDLKSIKTAVSKGSRAAVAAIEALDLPEDENNDNITDSRDAEGQRAVDNGFYLIKKSDDLEPPKGIVNAAQLEMELMRMFANAIMFNPLPRTERGFGYNLRLRKRGGDISHRDRDRDHIPESQLAGGKAEEDEDDPDQEDSEPSEDLDAAEYTGIIADAREMFEDVRKQVEAWRELENERRGVEHNSATGGGGSFKQDHLRQGSVSSIPGGGDEHSGVGTSSSTPVASKEKEVPTPVEEGRGTLRKRRKLAANAGD</sequence>
<gene>
    <name evidence="5" type="ORF">AB675_6891</name>
</gene>
<feature type="domain" description="Bromo" evidence="4">
    <location>
        <begin position="504"/>
        <end position="618"/>
    </location>
</feature>
<evidence type="ECO:0000256" key="1">
    <source>
        <dbReference type="ARBA" id="ARBA00023117"/>
    </source>
</evidence>
<keyword evidence="6" id="KW-1185">Reference proteome</keyword>
<evidence type="ECO:0000313" key="6">
    <source>
        <dbReference type="Proteomes" id="UP000038010"/>
    </source>
</evidence>
<dbReference type="InterPro" id="IPR001487">
    <property type="entry name" value="Bromodomain"/>
</dbReference>
<feature type="compositionally biased region" description="Polar residues" evidence="3">
    <location>
        <begin position="306"/>
        <end position="315"/>
    </location>
</feature>
<feature type="compositionally biased region" description="Basic and acidic residues" evidence="3">
    <location>
        <begin position="759"/>
        <end position="773"/>
    </location>
</feature>
<comment type="caution">
    <text evidence="5">The sequence shown here is derived from an EMBL/GenBank/DDBJ whole genome shotgun (WGS) entry which is preliminary data.</text>
</comment>
<evidence type="ECO:0000256" key="2">
    <source>
        <dbReference type="PROSITE-ProRule" id="PRU00035"/>
    </source>
</evidence>
<evidence type="ECO:0000256" key="3">
    <source>
        <dbReference type="SAM" id="MobiDB-lite"/>
    </source>
</evidence>
<accession>A0A0N1HUV4</accession>
<dbReference type="PANTHER" id="PTHR15398">
    <property type="entry name" value="BROMODOMAIN-CONTAINING PROTEIN 8"/>
    <property type="match status" value="1"/>
</dbReference>
<name>A0A0N1HUV4_9EURO</name>
<dbReference type="Proteomes" id="UP000038010">
    <property type="component" value="Unassembled WGS sequence"/>
</dbReference>
<organism evidence="5 6">
    <name type="scientific">Cyphellophora attinorum</name>
    <dbReference type="NCBI Taxonomy" id="1664694"/>
    <lineage>
        <taxon>Eukaryota</taxon>
        <taxon>Fungi</taxon>
        <taxon>Dikarya</taxon>
        <taxon>Ascomycota</taxon>
        <taxon>Pezizomycotina</taxon>
        <taxon>Eurotiomycetes</taxon>
        <taxon>Chaetothyriomycetidae</taxon>
        <taxon>Chaetothyriales</taxon>
        <taxon>Cyphellophoraceae</taxon>
        <taxon>Cyphellophora</taxon>
    </lineage>
</organism>
<dbReference type="GO" id="GO:0006325">
    <property type="term" value="P:chromatin organization"/>
    <property type="evidence" value="ECO:0007669"/>
    <property type="project" value="UniProtKB-ARBA"/>
</dbReference>
<proteinExistence type="predicted"/>
<dbReference type="GeneID" id="28739095"/>
<feature type="region of interest" description="Disordered" evidence="3">
    <location>
        <begin position="144"/>
        <end position="480"/>
    </location>
</feature>
<reference evidence="5 6" key="1">
    <citation type="submission" date="2015-06" db="EMBL/GenBank/DDBJ databases">
        <title>Draft genome of the ant-associated black yeast Phialophora attae CBS 131958.</title>
        <authorList>
            <person name="Moreno L.F."/>
            <person name="Stielow B.J."/>
            <person name="de Hoog S."/>
            <person name="Vicente V.A."/>
            <person name="Weiss V.A."/>
            <person name="de Vries M."/>
            <person name="Cruz L.M."/>
            <person name="Souza E.M."/>
        </authorList>
    </citation>
    <scope>NUCLEOTIDE SEQUENCE [LARGE SCALE GENOMIC DNA]</scope>
    <source>
        <strain evidence="5 6">CBS 131958</strain>
    </source>
</reference>
<dbReference type="Gene3D" id="1.20.920.10">
    <property type="entry name" value="Bromodomain-like"/>
    <property type="match status" value="1"/>
</dbReference>
<feature type="compositionally biased region" description="Pro residues" evidence="3">
    <location>
        <begin position="184"/>
        <end position="205"/>
    </location>
</feature>
<dbReference type="GO" id="GO:0035267">
    <property type="term" value="C:NuA4 histone acetyltransferase complex"/>
    <property type="evidence" value="ECO:0007669"/>
    <property type="project" value="TreeGrafter"/>
</dbReference>
<feature type="compositionally biased region" description="Low complexity" evidence="3">
    <location>
        <begin position="377"/>
        <end position="394"/>
    </location>
</feature>
<feature type="compositionally biased region" description="Pro residues" evidence="3">
    <location>
        <begin position="226"/>
        <end position="250"/>
    </location>
</feature>
<dbReference type="VEuPathDB" id="FungiDB:AB675_6891"/>
<evidence type="ECO:0000313" key="5">
    <source>
        <dbReference type="EMBL" id="KPI43300.1"/>
    </source>
</evidence>
<dbReference type="EMBL" id="LFJN01000005">
    <property type="protein sequence ID" value="KPI43300.1"/>
    <property type="molecule type" value="Genomic_DNA"/>
</dbReference>
<feature type="compositionally biased region" description="Acidic residues" evidence="3">
    <location>
        <begin position="661"/>
        <end position="680"/>
    </location>
</feature>
<dbReference type="InterPro" id="IPR036427">
    <property type="entry name" value="Bromodomain-like_sf"/>
</dbReference>
<feature type="region of interest" description="Disordered" evidence="3">
    <location>
        <begin position="707"/>
        <end position="787"/>
    </location>
</feature>
<feature type="compositionally biased region" description="Polar residues" evidence="3">
    <location>
        <begin position="158"/>
        <end position="177"/>
    </location>
</feature>